<evidence type="ECO:0008006" key="3">
    <source>
        <dbReference type="Google" id="ProtNLM"/>
    </source>
</evidence>
<dbReference type="EMBL" id="CP037867">
    <property type="protein sequence ID" value="QBM28213.1"/>
    <property type="molecule type" value="Genomic_DNA"/>
</dbReference>
<accession>A0A4V1ABJ8</accession>
<dbReference type="AlphaFoldDB" id="A0A4V1ABJ8"/>
<reference evidence="1 2" key="1">
    <citation type="submission" date="2019-03" db="EMBL/GenBank/DDBJ databases">
        <authorList>
            <person name="Sebastian G."/>
            <person name="Baumann P."/>
            <person name="Ruckert C."/>
            <person name="Kalinowski J."/>
            <person name="Nebel B."/>
            <person name="Takors R."/>
            <person name="Blombach B."/>
        </authorList>
    </citation>
    <scope>NUCLEOTIDE SEQUENCE [LARGE SCALE GENOMIC DNA]</scope>
    <source>
        <strain evidence="1 2">DSM 1084</strain>
    </source>
</reference>
<proteinExistence type="predicted"/>
<dbReference type="RefSeq" id="WP_133156608.1">
    <property type="nucleotide sequence ID" value="NZ_CP037867.1"/>
</dbReference>
<sequence length="296" mass="33221">MRTELARPVEGAQTFWNYEPSQPRPRIIVARWRARRTRQKPPVWKPVVPASGAGRWLMYFLYAPQGQLSTQHRFTLQRLASEDASVMIVCACPPGHPVLDELKRHCDALYWKGTDGFDFSAYAICLNELAQRAPGSDVLMFNDSVLGPFSPLTPFVEQAPWRVAGLSANALEENHLQSFALIARQVDAELLKVIAPVISTEWCYDSSESVILLQETLLARVASPHVSVGAYWYADGSRHLDLCLNCPEQMIDAGFPLLKRSLFGKFVGRFQSIASMQALLHRLDHPAVMGFSPRKD</sequence>
<protein>
    <recommendedName>
        <fullName evidence="3">Rhamnan synthesis protein F</fullName>
    </recommendedName>
</protein>
<dbReference type="Proteomes" id="UP000293912">
    <property type="component" value="Chromosome"/>
</dbReference>
<keyword evidence="2" id="KW-1185">Reference proteome</keyword>
<dbReference type="KEGG" id="hpse:HPF_10985"/>
<evidence type="ECO:0000313" key="1">
    <source>
        <dbReference type="EMBL" id="QBM28213.1"/>
    </source>
</evidence>
<name>A0A4V1ABJ8_HYDPS</name>
<organism evidence="1 2">
    <name type="scientific">Hydrogenophaga pseudoflava</name>
    <name type="common">Pseudomonas carboxydoflava</name>
    <dbReference type="NCBI Taxonomy" id="47421"/>
    <lineage>
        <taxon>Bacteria</taxon>
        <taxon>Pseudomonadati</taxon>
        <taxon>Pseudomonadota</taxon>
        <taxon>Betaproteobacteria</taxon>
        <taxon>Burkholderiales</taxon>
        <taxon>Comamonadaceae</taxon>
        <taxon>Hydrogenophaga</taxon>
    </lineage>
</organism>
<evidence type="ECO:0000313" key="2">
    <source>
        <dbReference type="Proteomes" id="UP000293912"/>
    </source>
</evidence>
<gene>
    <name evidence="1" type="ORF">HPF_10985</name>
</gene>